<dbReference type="STRING" id="1247936.BN2475_630034"/>
<proteinExistence type="predicted"/>
<gene>
    <name evidence="1" type="ORF">BN2475_630034</name>
</gene>
<name>A0A1N7SFP2_9BURK</name>
<dbReference type="RefSeq" id="WP_094782261.1">
    <property type="nucleotide sequence ID" value="NZ_CYGX02000063.1"/>
</dbReference>
<reference evidence="1 2" key="1">
    <citation type="submission" date="2016-12" db="EMBL/GenBank/DDBJ databases">
        <authorList>
            <person name="Song W.-J."/>
            <person name="Kurnit D.M."/>
        </authorList>
    </citation>
    <scope>NUCLEOTIDE SEQUENCE [LARGE SCALE GENOMIC DNA]</scope>
    <source>
        <strain evidence="1 2">STM7296</strain>
    </source>
</reference>
<dbReference type="OrthoDB" id="9134102at2"/>
<evidence type="ECO:0000313" key="1">
    <source>
        <dbReference type="EMBL" id="SIT46181.1"/>
    </source>
</evidence>
<sequence length="134" mass="15160">MPALVCQLQERPAPEDITLCAEHILLWDTAGKAEVWVDGIRPDFLGVCQGNAIFVEVTVTHEPDALKLEVLKRLQTPTLEIDLSAVPRDVTALEVRRRVLDATEGKRWVFCRLMPPVILPNGFPLQSLWTHEFH</sequence>
<protein>
    <submittedName>
        <fullName evidence="1">Uncharacterized protein</fullName>
    </submittedName>
</protein>
<dbReference type="EMBL" id="CYGX02000063">
    <property type="protein sequence ID" value="SIT46181.1"/>
    <property type="molecule type" value="Genomic_DNA"/>
</dbReference>
<organism evidence="1 2">
    <name type="scientific">Paraburkholderia ribeironis</name>
    <dbReference type="NCBI Taxonomy" id="1247936"/>
    <lineage>
        <taxon>Bacteria</taxon>
        <taxon>Pseudomonadati</taxon>
        <taxon>Pseudomonadota</taxon>
        <taxon>Betaproteobacteria</taxon>
        <taxon>Burkholderiales</taxon>
        <taxon>Burkholderiaceae</taxon>
        <taxon>Paraburkholderia</taxon>
    </lineage>
</organism>
<dbReference type="AlphaFoldDB" id="A0A1N7SFP2"/>
<accession>A0A1N7SFP2</accession>
<evidence type="ECO:0000313" key="2">
    <source>
        <dbReference type="Proteomes" id="UP000187012"/>
    </source>
</evidence>
<keyword evidence="2" id="KW-1185">Reference proteome</keyword>
<dbReference type="Proteomes" id="UP000187012">
    <property type="component" value="Unassembled WGS sequence"/>
</dbReference>